<sequence>MFKVAIVLDKVVRNIGHYEILPEFSHPIIVVDITNYQDIIKEGYIYDVETGNFTESLDTGESPDINTPTEPEPIETLEEKIARLFTVTEQNNLITVDAVLGVYEEVLALREEVAALKGTSNNA</sequence>
<protein>
    <submittedName>
        <fullName evidence="1">Uncharacterized protein</fullName>
    </submittedName>
</protein>
<evidence type="ECO:0000313" key="2">
    <source>
        <dbReference type="Proteomes" id="UP000308539"/>
    </source>
</evidence>
<dbReference type="EMBL" id="SZPV01000013">
    <property type="protein sequence ID" value="TKI66123.1"/>
    <property type="molecule type" value="Genomic_DNA"/>
</dbReference>
<reference evidence="1 2" key="1">
    <citation type="submission" date="2019-04" db="EMBL/GenBank/DDBJ databases">
        <title>Lysinibacillus genome sequencing.</title>
        <authorList>
            <person name="Dunlap C."/>
        </authorList>
    </citation>
    <scope>NUCLEOTIDE SEQUENCE [LARGE SCALE GENOMIC DNA]</scope>
    <source>
        <strain evidence="1 2">NBRC 109424</strain>
    </source>
</reference>
<organism evidence="1 2">
    <name type="scientific">Lysinibacillus varians</name>
    <dbReference type="NCBI Taxonomy" id="1145276"/>
    <lineage>
        <taxon>Bacteria</taxon>
        <taxon>Bacillati</taxon>
        <taxon>Bacillota</taxon>
        <taxon>Bacilli</taxon>
        <taxon>Bacillales</taxon>
        <taxon>Bacillaceae</taxon>
        <taxon>Lysinibacillus</taxon>
    </lineage>
</organism>
<dbReference type="RefSeq" id="WP_025220129.1">
    <property type="nucleotide sequence ID" value="NZ_CP006837.1"/>
</dbReference>
<accession>A0ABY2TCW9</accession>
<proteinExistence type="predicted"/>
<keyword evidence="2" id="KW-1185">Reference proteome</keyword>
<dbReference type="Proteomes" id="UP000308539">
    <property type="component" value="Unassembled WGS sequence"/>
</dbReference>
<gene>
    <name evidence="1" type="ORF">FC752_06040</name>
</gene>
<evidence type="ECO:0000313" key="1">
    <source>
        <dbReference type="EMBL" id="TKI66123.1"/>
    </source>
</evidence>
<comment type="caution">
    <text evidence="1">The sequence shown here is derived from an EMBL/GenBank/DDBJ whole genome shotgun (WGS) entry which is preliminary data.</text>
</comment>
<name>A0ABY2TCW9_9BACI</name>